<dbReference type="InterPro" id="IPR054722">
    <property type="entry name" value="PolX-like_BBD"/>
</dbReference>
<dbReference type="Pfam" id="PF07727">
    <property type="entry name" value="RVT_2"/>
    <property type="match status" value="1"/>
</dbReference>
<keyword evidence="7" id="KW-1185">Reference proteome</keyword>
<dbReference type="Gene3D" id="3.30.420.10">
    <property type="entry name" value="Ribonuclease H-like superfamily/Ribonuclease H"/>
    <property type="match status" value="1"/>
</dbReference>
<dbReference type="Pfam" id="PF13976">
    <property type="entry name" value="gag_pre-integrs"/>
    <property type="match status" value="1"/>
</dbReference>
<feature type="compositionally biased region" description="Polar residues" evidence="4">
    <location>
        <begin position="206"/>
        <end position="218"/>
    </location>
</feature>
<dbReference type="Pfam" id="PF25597">
    <property type="entry name" value="SH3_retrovirus"/>
    <property type="match status" value="1"/>
</dbReference>
<keyword evidence="3" id="KW-0378">Hydrolase</keyword>
<dbReference type="InterPro" id="IPR013103">
    <property type="entry name" value="RVT_2"/>
</dbReference>
<dbReference type="GO" id="GO:0006508">
    <property type="term" value="P:proteolysis"/>
    <property type="evidence" value="ECO:0007669"/>
    <property type="project" value="UniProtKB-KW"/>
</dbReference>
<dbReference type="InterPro" id="IPR036397">
    <property type="entry name" value="RNaseH_sf"/>
</dbReference>
<keyword evidence="2" id="KW-0479">Metal-binding</keyword>
<evidence type="ECO:0000256" key="1">
    <source>
        <dbReference type="ARBA" id="ARBA00022670"/>
    </source>
</evidence>
<organism evidence="6 7">
    <name type="scientific">Dendrobium catenatum</name>
    <dbReference type="NCBI Taxonomy" id="906689"/>
    <lineage>
        <taxon>Eukaryota</taxon>
        <taxon>Viridiplantae</taxon>
        <taxon>Streptophyta</taxon>
        <taxon>Embryophyta</taxon>
        <taxon>Tracheophyta</taxon>
        <taxon>Spermatophyta</taxon>
        <taxon>Magnoliopsida</taxon>
        <taxon>Liliopsida</taxon>
        <taxon>Asparagales</taxon>
        <taxon>Orchidaceae</taxon>
        <taxon>Epidendroideae</taxon>
        <taxon>Malaxideae</taxon>
        <taxon>Dendrobiinae</taxon>
        <taxon>Dendrobium</taxon>
    </lineage>
</organism>
<dbReference type="GO" id="GO:0008233">
    <property type="term" value="F:peptidase activity"/>
    <property type="evidence" value="ECO:0007669"/>
    <property type="project" value="UniProtKB-KW"/>
</dbReference>
<feature type="domain" description="Integrase catalytic" evidence="5">
    <location>
        <begin position="496"/>
        <end position="663"/>
    </location>
</feature>
<dbReference type="InterPro" id="IPR001584">
    <property type="entry name" value="Integrase_cat-core"/>
</dbReference>
<dbReference type="AlphaFoldDB" id="A0A2I0VLB2"/>
<dbReference type="InterPro" id="IPR039537">
    <property type="entry name" value="Retrotran_Ty1/copia-like"/>
</dbReference>
<dbReference type="Pfam" id="PF22936">
    <property type="entry name" value="Pol_BBD"/>
    <property type="match status" value="1"/>
</dbReference>
<dbReference type="EMBL" id="KZ503429">
    <property type="protein sequence ID" value="PKU64191.1"/>
    <property type="molecule type" value="Genomic_DNA"/>
</dbReference>
<dbReference type="PROSITE" id="PS50994">
    <property type="entry name" value="INTEGRASE"/>
    <property type="match status" value="1"/>
</dbReference>
<dbReference type="SUPFAM" id="SSF53098">
    <property type="entry name" value="Ribonuclease H-like"/>
    <property type="match status" value="1"/>
</dbReference>
<dbReference type="PANTHER" id="PTHR42648">
    <property type="entry name" value="TRANSPOSASE, PUTATIVE-RELATED"/>
    <property type="match status" value="1"/>
</dbReference>
<dbReference type="Pfam" id="PF00665">
    <property type="entry name" value="rve"/>
    <property type="match status" value="1"/>
</dbReference>
<proteinExistence type="predicted"/>
<dbReference type="InterPro" id="IPR057670">
    <property type="entry name" value="SH3_retrovirus"/>
</dbReference>
<accession>A0A2I0VLB2</accession>
<dbReference type="GO" id="GO:0003676">
    <property type="term" value="F:nucleic acid binding"/>
    <property type="evidence" value="ECO:0007669"/>
    <property type="project" value="InterPro"/>
</dbReference>
<evidence type="ECO:0000313" key="6">
    <source>
        <dbReference type="EMBL" id="PKU64191.1"/>
    </source>
</evidence>
<dbReference type="GO" id="GO:0015074">
    <property type="term" value="P:DNA integration"/>
    <property type="evidence" value="ECO:0007669"/>
    <property type="project" value="InterPro"/>
</dbReference>
<dbReference type="InterPro" id="IPR012337">
    <property type="entry name" value="RNaseH-like_sf"/>
</dbReference>
<dbReference type="Pfam" id="PF14223">
    <property type="entry name" value="Retrotran_gag_2"/>
    <property type="match status" value="1"/>
</dbReference>
<reference evidence="6 7" key="2">
    <citation type="journal article" date="2017" name="Nature">
        <title>The Apostasia genome and the evolution of orchids.</title>
        <authorList>
            <person name="Zhang G.Q."/>
            <person name="Liu K.W."/>
            <person name="Li Z."/>
            <person name="Lohaus R."/>
            <person name="Hsiao Y.Y."/>
            <person name="Niu S.C."/>
            <person name="Wang J.Y."/>
            <person name="Lin Y.C."/>
            <person name="Xu Q."/>
            <person name="Chen L.J."/>
            <person name="Yoshida K."/>
            <person name="Fujiwara S."/>
            <person name="Wang Z.W."/>
            <person name="Zhang Y.Q."/>
            <person name="Mitsuda N."/>
            <person name="Wang M."/>
            <person name="Liu G.H."/>
            <person name="Pecoraro L."/>
            <person name="Huang H.X."/>
            <person name="Xiao X.J."/>
            <person name="Lin M."/>
            <person name="Wu X.Y."/>
            <person name="Wu W.L."/>
            <person name="Chen Y.Y."/>
            <person name="Chang S.B."/>
            <person name="Sakamoto S."/>
            <person name="Ohme-Takagi M."/>
            <person name="Yagi M."/>
            <person name="Zeng S.J."/>
            <person name="Shen C.Y."/>
            <person name="Yeh C.M."/>
            <person name="Luo Y.B."/>
            <person name="Tsai W.C."/>
            <person name="Van de Peer Y."/>
            <person name="Liu Z.J."/>
        </authorList>
    </citation>
    <scope>NUCLEOTIDE SEQUENCE [LARGE SCALE GENOMIC DNA]</scope>
    <source>
        <tissue evidence="6">The whole plant</tissue>
    </source>
</reference>
<dbReference type="GO" id="GO:0046872">
    <property type="term" value="F:metal ion binding"/>
    <property type="evidence" value="ECO:0007669"/>
    <property type="project" value="UniProtKB-KW"/>
</dbReference>
<keyword evidence="1" id="KW-0645">Protease</keyword>
<evidence type="ECO:0000256" key="2">
    <source>
        <dbReference type="ARBA" id="ARBA00022723"/>
    </source>
</evidence>
<dbReference type="PANTHER" id="PTHR42648:SF26">
    <property type="entry name" value="INTEGRASE CATALYTIC DOMAIN-CONTAINING PROTEIN"/>
    <property type="match status" value="1"/>
</dbReference>
<feature type="region of interest" description="Disordered" evidence="4">
    <location>
        <begin position="780"/>
        <end position="815"/>
    </location>
</feature>
<protein>
    <submittedName>
        <fullName evidence="6">Retrovirus-related Pol polyprotein from transposon TNT 1-94</fullName>
    </submittedName>
</protein>
<evidence type="ECO:0000259" key="5">
    <source>
        <dbReference type="PROSITE" id="PS50994"/>
    </source>
</evidence>
<dbReference type="InterPro" id="IPR025724">
    <property type="entry name" value="GAG-pre-integrase_dom"/>
</dbReference>
<feature type="compositionally biased region" description="Low complexity" evidence="4">
    <location>
        <begin position="783"/>
        <end position="809"/>
    </location>
</feature>
<gene>
    <name evidence="6" type="ORF">MA16_Dca005114</name>
</gene>
<evidence type="ECO:0000313" key="7">
    <source>
        <dbReference type="Proteomes" id="UP000233837"/>
    </source>
</evidence>
<feature type="compositionally biased region" description="Low complexity" evidence="4">
    <location>
        <begin position="219"/>
        <end position="251"/>
    </location>
</feature>
<dbReference type="Proteomes" id="UP000233837">
    <property type="component" value="Unassembled WGS sequence"/>
</dbReference>
<feature type="region of interest" description="Disordered" evidence="4">
    <location>
        <begin position="206"/>
        <end position="265"/>
    </location>
</feature>
<name>A0A2I0VLB2_9ASPA</name>
<evidence type="ECO:0000256" key="3">
    <source>
        <dbReference type="ARBA" id="ARBA00022801"/>
    </source>
</evidence>
<sequence>MANVKTMVTVQLTTDNHLLWKSQLLKLFAANNFEGYLTGASLQPPKEILAADGTTKINQSFQLWMLIDQHLASAIYSTISSSLLPYILNLATTHEIWQTLELRLQSTNHSRLLQLKNELHQLQLGDKTMFAYLSDIKSKVDAIAAAGSSIDVEDIILYTINGLPYTYNSFKAIIHNHLQPISLDDFYALLCSDELHLTAEAHRDNLQSSTGDSTFALTSTRGSSRTRGSSSSNYRGRSSSGRSPAGRGSARIPNGRGYPSTRGGRRNRTVIDCKICGKPRHSAIHCWYRHDTSYTTLPQAYITTDSAPAVDWYLDSGATEHLTSTPAHLNNIQHYTGSSQVQVGNGQQLPIANTGQGLLPTPYRKLHLPHVLHFPHLFHNLLSVHKLTNDNSCFVLLDAHGFAIKDSRTNKTLLHGPTQHGLYPIKLPQSSASSITALASSTAPSFIWHQRLGHPSSSIQQGLSSLLLFSPSFVNLHCNACSQAKCTRLPFSLSQSTTTKCLELVHSDVWGSSPTPSMQAYLYYVVFIDDYSRYTWIYPLCHKSEVYTIFLQFQALVEKQFQHPIKILRTDGGGEYVNIIFKNHLTKSGIIYQISCPYTPQQNGVAEQKHRHLLATVRALLLTASLPHKFWLDALLTATYLINRISSLNTQNLSPYELLYKTPPNYNLLRVFGCLCYPWFPTKLIHKLAPRSSPCIFLGYASPSKGYKCLDLHTSRVYTSRHVHFHETIFPFQSNSTTISSSTPSVCSTFNPATLIPVSTISPRQATSFSQLLPSNTSSLETSNSISQQIPSCPSTSSSNPPTINTSQSIRPPSRHTMVTKAQTGHLKPKQILDLNHTIIPTNPTSFTEAFKHAVWRDAMSQVLDALQKQGTWILVPPHSTTNILGCKWIYKTKYNSDGTLARYKARLVAQGFKQEHGLDYHETFSPVAKFSTIRIFLTVAVTNKWAILQLDVSNAFLHGPL</sequence>
<reference evidence="6 7" key="1">
    <citation type="journal article" date="2016" name="Sci. Rep.">
        <title>The Dendrobium catenatum Lindl. genome sequence provides insights into polysaccharide synthase, floral development and adaptive evolution.</title>
        <authorList>
            <person name="Zhang G.Q."/>
            <person name="Xu Q."/>
            <person name="Bian C."/>
            <person name="Tsai W.C."/>
            <person name="Yeh C.M."/>
            <person name="Liu K.W."/>
            <person name="Yoshida K."/>
            <person name="Zhang L.S."/>
            <person name="Chang S.B."/>
            <person name="Chen F."/>
            <person name="Shi Y."/>
            <person name="Su Y.Y."/>
            <person name="Zhang Y.Q."/>
            <person name="Chen L.J."/>
            <person name="Yin Y."/>
            <person name="Lin M."/>
            <person name="Huang H."/>
            <person name="Deng H."/>
            <person name="Wang Z.W."/>
            <person name="Zhu S.L."/>
            <person name="Zhao X."/>
            <person name="Deng C."/>
            <person name="Niu S.C."/>
            <person name="Huang J."/>
            <person name="Wang M."/>
            <person name="Liu G.H."/>
            <person name="Yang H.J."/>
            <person name="Xiao X.J."/>
            <person name="Hsiao Y.Y."/>
            <person name="Wu W.L."/>
            <person name="Chen Y.Y."/>
            <person name="Mitsuda N."/>
            <person name="Ohme-Takagi M."/>
            <person name="Luo Y.B."/>
            <person name="Van de Peer Y."/>
            <person name="Liu Z.J."/>
        </authorList>
    </citation>
    <scope>NUCLEOTIDE SEQUENCE [LARGE SCALE GENOMIC DNA]</scope>
    <source>
        <tissue evidence="6">The whole plant</tissue>
    </source>
</reference>
<evidence type="ECO:0000256" key="4">
    <source>
        <dbReference type="SAM" id="MobiDB-lite"/>
    </source>
</evidence>